<dbReference type="PANTHER" id="PTHR30313">
    <property type="entry name" value="DNA PRIMASE"/>
    <property type="match status" value="1"/>
</dbReference>
<comment type="similarity">
    <text evidence="12 13">Belongs to the DnaG primase family.</text>
</comment>
<dbReference type="FunFam" id="3.40.1360.10:FF:000002">
    <property type="entry name" value="DNA primase"/>
    <property type="match status" value="1"/>
</dbReference>
<evidence type="ECO:0000256" key="12">
    <source>
        <dbReference type="HAMAP-Rule" id="MF_00974"/>
    </source>
</evidence>
<accession>A0A1I1T8F1</accession>
<dbReference type="GO" id="GO:0000428">
    <property type="term" value="C:DNA-directed RNA polymerase complex"/>
    <property type="evidence" value="ECO:0007669"/>
    <property type="project" value="UniProtKB-KW"/>
</dbReference>
<sequence>MPNQVSEEIIEEVRRSNDIVDVIGEYIQLKKQGRNFFGLCPFHGEQTPSFSVTQEKQIFHCFGCGKGGNVITFVMEIEGYSFYEALRLLSGKSGVELPELSDQRESSASQESQSILSASEWIAKLYHHLLRFTKDGKEGYQYFKDRGIEDATIDEFQLGFAPNIKGFTAEFLKKKGFHQQLLVKAGLLSLSEDNTVSDRFRGRVIFPIRNHLGKTVAFGGRSITEQEPKYLNSPESEIFQKGKLLYNFDIAKKHIRKQSEAVLFEGYMDVISASQAGVKNAVATLGTSLTEAQARLLRRYVDTVIICYDADSAGNEAAYKAATLLKKTGCHVKIANLRDNMDPDDFIKAFGAEAFQKEVIESSLTFTNFYMRYLKKDYNLTLEGDRIQYIEKVLEFLATIDSSIEREYYLQEISDSFSVSMDSLTQEIANYRQKLGTGKDKINKNRYTNRAPNDNYMKKLLPAFQNAERQLLAYMLQDAVITDKVQEEIGASFNMDDHKIIATNLYAYFEAHQEPDVSMFLEMLNDDRLKQLVTEIAMMPVQDSITNEEINDYIKTILAENYKKQDIQTLKEHQKIAEQQNDPIKAAEIAMQIIEIQKQWKKIK</sequence>
<evidence type="ECO:0000256" key="6">
    <source>
        <dbReference type="ARBA" id="ARBA00022723"/>
    </source>
</evidence>
<evidence type="ECO:0000259" key="15">
    <source>
        <dbReference type="PROSITE" id="PS50880"/>
    </source>
</evidence>
<organism evidence="16 17">
    <name type="scientific">Lentibacillus persicus</name>
    <dbReference type="NCBI Taxonomy" id="640948"/>
    <lineage>
        <taxon>Bacteria</taxon>
        <taxon>Bacillati</taxon>
        <taxon>Bacillota</taxon>
        <taxon>Bacilli</taxon>
        <taxon>Bacillales</taxon>
        <taxon>Bacillaceae</taxon>
        <taxon>Lentibacillus</taxon>
    </lineage>
</organism>
<dbReference type="Pfam" id="PF01807">
    <property type="entry name" value="Zn_ribbon_DnaG"/>
    <property type="match status" value="1"/>
</dbReference>
<evidence type="ECO:0000256" key="4">
    <source>
        <dbReference type="ARBA" id="ARBA00022695"/>
    </source>
</evidence>
<dbReference type="GO" id="GO:0003677">
    <property type="term" value="F:DNA binding"/>
    <property type="evidence" value="ECO:0007669"/>
    <property type="project" value="UniProtKB-KW"/>
</dbReference>
<dbReference type="Gene3D" id="3.40.1360.10">
    <property type="match status" value="1"/>
</dbReference>
<dbReference type="GO" id="GO:0005524">
    <property type="term" value="F:ATP binding"/>
    <property type="evidence" value="ECO:0007669"/>
    <property type="project" value="InterPro"/>
</dbReference>
<feature type="zinc finger region" description="CHC2-type" evidence="12 14">
    <location>
        <begin position="40"/>
        <end position="64"/>
    </location>
</feature>
<keyword evidence="2 12" id="KW-0639">Primosome</keyword>
<evidence type="ECO:0000256" key="9">
    <source>
        <dbReference type="ARBA" id="ARBA00022842"/>
    </source>
</evidence>
<dbReference type="SUPFAM" id="SSF48024">
    <property type="entry name" value="N-terminal domain of DnaB helicase"/>
    <property type="match status" value="1"/>
</dbReference>
<dbReference type="InterPro" id="IPR016136">
    <property type="entry name" value="DNA_helicase_N/primase_C"/>
</dbReference>
<dbReference type="Gene3D" id="3.90.980.10">
    <property type="entry name" value="DNA primase, catalytic core, N-terminal domain"/>
    <property type="match status" value="1"/>
</dbReference>
<dbReference type="CDD" id="cd03364">
    <property type="entry name" value="TOPRIM_DnaG_primases"/>
    <property type="match status" value="1"/>
</dbReference>
<dbReference type="SUPFAM" id="SSF57783">
    <property type="entry name" value="Zinc beta-ribbon"/>
    <property type="match status" value="1"/>
</dbReference>
<dbReference type="Pfam" id="PF08275">
    <property type="entry name" value="DNAG_N"/>
    <property type="match status" value="1"/>
</dbReference>
<dbReference type="EC" id="2.7.7.101" evidence="12"/>
<dbReference type="Pfam" id="PF13155">
    <property type="entry name" value="Toprim_2"/>
    <property type="match status" value="1"/>
</dbReference>
<name>A0A1I1T8F1_9BACI</name>
<evidence type="ECO:0000256" key="2">
    <source>
        <dbReference type="ARBA" id="ARBA00022515"/>
    </source>
</evidence>
<dbReference type="PANTHER" id="PTHR30313:SF2">
    <property type="entry name" value="DNA PRIMASE"/>
    <property type="match status" value="1"/>
</dbReference>
<evidence type="ECO:0000256" key="10">
    <source>
        <dbReference type="ARBA" id="ARBA00023125"/>
    </source>
</evidence>
<dbReference type="FunFam" id="3.90.580.10:FF:000001">
    <property type="entry name" value="DNA primase"/>
    <property type="match status" value="1"/>
</dbReference>
<dbReference type="InterPro" id="IPR050219">
    <property type="entry name" value="DnaG_primase"/>
</dbReference>
<evidence type="ECO:0000256" key="5">
    <source>
        <dbReference type="ARBA" id="ARBA00022705"/>
    </source>
</evidence>
<dbReference type="InterPro" id="IPR013264">
    <property type="entry name" value="DNAG_N"/>
</dbReference>
<dbReference type="RefSeq" id="WP_090081138.1">
    <property type="nucleotide sequence ID" value="NZ_FOMR01000002.1"/>
</dbReference>
<keyword evidence="5 12" id="KW-0235">DNA replication</keyword>
<evidence type="ECO:0000256" key="11">
    <source>
        <dbReference type="ARBA" id="ARBA00023163"/>
    </source>
</evidence>
<keyword evidence="4 12" id="KW-0548">Nucleotidyltransferase</keyword>
<dbReference type="Pfam" id="PF10410">
    <property type="entry name" value="DnaB_bind"/>
    <property type="match status" value="1"/>
</dbReference>
<dbReference type="GO" id="GO:0005737">
    <property type="term" value="C:cytoplasm"/>
    <property type="evidence" value="ECO:0007669"/>
    <property type="project" value="TreeGrafter"/>
</dbReference>
<dbReference type="PROSITE" id="PS50880">
    <property type="entry name" value="TOPRIM"/>
    <property type="match status" value="1"/>
</dbReference>
<dbReference type="AlphaFoldDB" id="A0A1I1T8F1"/>
<keyword evidence="8 12" id="KW-0862">Zinc</keyword>
<dbReference type="GO" id="GO:0003678">
    <property type="term" value="F:DNA helicase activity"/>
    <property type="evidence" value="ECO:0007669"/>
    <property type="project" value="InterPro"/>
</dbReference>
<dbReference type="Proteomes" id="UP000199474">
    <property type="component" value="Unassembled WGS sequence"/>
</dbReference>
<dbReference type="InterPro" id="IPR006295">
    <property type="entry name" value="DNA_primase_DnaG"/>
</dbReference>
<keyword evidence="6 12" id="KW-0479">Metal-binding</keyword>
<comment type="catalytic activity">
    <reaction evidence="12">
        <text>ssDNA + n NTP = ssDNA/pppN(pN)n-1 hybrid + (n-1) diphosphate.</text>
        <dbReference type="EC" id="2.7.7.101"/>
    </reaction>
</comment>
<comment type="domain">
    <text evidence="12">Contains an N-terminal zinc-binding domain, a central core domain that contains the primase activity, and a C-terminal DnaB-binding domain.</text>
</comment>
<evidence type="ECO:0000256" key="1">
    <source>
        <dbReference type="ARBA" id="ARBA00022478"/>
    </source>
</evidence>
<dbReference type="InterPro" id="IPR036185">
    <property type="entry name" value="DNA_heli_DnaB-like_N_sf"/>
</dbReference>
<keyword evidence="1 12" id="KW-0240">DNA-directed RNA polymerase</keyword>
<keyword evidence="9" id="KW-0460">Magnesium</keyword>
<comment type="function">
    <text evidence="12 13">RNA polymerase that catalyzes the synthesis of short RNA molecules used as primers for DNA polymerase during DNA replication.</text>
</comment>
<dbReference type="STRING" id="640948.SAMN05216238_102167"/>
<dbReference type="SMART" id="SM00493">
    <property type="entry name" value="TOPRIM"/>
    <property type="match status" value="1"/>
</dbReference>
<evidence type="ECO:0000256" key="13">
    <source>
        <dbReference type="PIRNR" id="PIRNR002811"/>
    </source>
</evidence>
<protein>
    <recommendedName>
        <fullName evidence="12 13">DNA primase</fullName>
        <ecNumber evidence="12">2.7.7.101</ecNumber>
    </recommendedName>
</protein>
<dbReference type="EMBL" id="FOMR01000002">
    <property type="protein sequence ID" value="SFD54917.1"/>
    <property type="molecule type" value="Genomic_DNA"/>
</dbReference>
<dbReference type="GO" id="GO:0003899">
    <property type="term" value="F:DNA-directed RNA polymerase activity"/>
    <property type="evidence" value="ECO:0007669"/>
    <property type="project" value="UniProtKB-UniRule"/>
</dbReference>
<dbReference type="InterPro" id="IPR034151">
    <property type="entry name" value="TOPRIM_DnaG_bac"/>
</dbReference>
<keyword evidence="10 12" id="KW-0238">DNA-binding</keyword>
<dbReference type="GO" id="GO:0006269">
    <property type="term" value="P:DNA replication, synthesis of primer"/>
    <property type="evidence" value="ECO:0007669"/>
    <property type="project" value="UniProtKB-UniRule"/>
</dbReference>
<dbReference type="InterPro" id="IPR002694">
    <property type="entry name" value="Znf_CHC2"/>
</dbReference>
<dbReference type="PIRSF" id="PIRSF002811">
    <property type="entry name" value="DnaG"/>
    <property type="match status" value="1"/>
</dbReference>
<evidence type="ECO:0000256" key="3">
    <source>
        <dbReference type="ARBA" id="ARBA00022679"/>
    </source>
</evidence>
<dbReference type="GO" id="GO:0008270">
    <property type="term" value="F:zinc ion binding"/>
    <property type="evidence" value="ECO:0007669"/>
    <property type="project" value="UniProtKB-UniRule"/>
</dbReference>
<dbReference type="Gene3D" id="3.90.580.10">
    <property type="entry name" value="Zinc finger, CHC2-type domain"/>
    <property type="match status" value="1"/>
</dbReference>
<gene>
    <name evidence="12" type="primary">dnaG</name>
    <name evidence="16" type="ORF">SAMN05216238_102167</name>
</gene>
<comment type="cofactor">
    <cofactor evidence="12 13 14">
        <name>Zn(2+)</name>
        <dbReference type="ChEBI" id="CHEBI:29105"/>
    </cofactor>
    <text evidence="12 13 14">Binds 1 zinc ion per monomer.</text>
</comment>
<dbReference type="InterPro" id="IPR019475">
    <property type="entry name" value="DNA_primase_DnaB-bd"/>
</dbReference>
<evidence type="ECO:0000256" key="7">
    <source>
        <dbReference type="ARBA" id="ARBA00022771"/>
    </source>
</evidence>
<evidence type="ECO:0000256" key="14">
    <source>
        <dbReference type="PIRSR" id="PIRSR002811-1"/>
    </source>
</evidence>
<keyword evidence="3 12" id="KW-0808">Transferase</keyword>
<keyword evidence="11 12" id="KW-0804">Transcription</keyword>
<comment type="subunit">
    <text evidence="12">Monomer. Interacts with DnaB.</text>
</comment>
<dbReference type="OrthoDB" id="9803773at2"/>
<reference evidence="17" key="1">
    <citation type="submission" date="2016-10" db="EMBL/GenBank/DDBJ databases">
        <authorList>
            <person name="Varghese N."/>
            <person name="Submissions S."/>
        </authorList>
    </citation>
    <scope>NUCLEOTIDE SEQUENCE [LARGE SCALE GENOMIC DNA]</scope>
    <source>
        <strain evidence="17">DSM 22530</strain>
    </source>
</reference>
<proteinExistence type="inferred from homology"/>
<evidence type="ECO:0000256" key="8">
    <source>
        <dbReference type="ARBA" id="ARBA00022833"/>
    </source>
</evidence>
<feature type="domain" description="Toprim" evidence="15">
    <location>
        <begin position="259"/>
        <end position="340"/>
    </location>
</feature>
<dbReference type="Gene3D" id="1.10.860.10">
    <property type="entry name" value="DNAb Helicase, Chain A"/>
    <property type="match status" value="1"/>
</dbReference>
<dbReference type="GO" id="GO:1990077">
    <property type="term" value="C:primosome complex"/>
    <property type="evidence" value="ECO:0007669"/>
    <property type="project" value="UniProtKB-KW"/>
</dbReference>
<dbReference type="InterPro" id="IPR006171">
    <property type="entry name" value="TOPRIM_dom"/>
</dbReference>
<dbReference type="SUPFAM" id="SSF56731">
    <property type="entry name" value="DNA primase core"/>
    <property type="match status" value="1"/>
</dbReference>
<keyword evidence="17" id="KW-1185">Reference proteome</keyword>
<dbReference type="NCBIfam" id="TIGR01391">
    <property type="entry name" value="dnaG"/>
    <property type="match status" value="1"/>
</dbReference>
<dbReference type="HAMAP" id="MF_00974">
    <property type="entry name" value="DNA_primase_DnaG"/>
    <property type="match status" value="1"/>
</dbReference>
<dbReference type="InterPro" id="IPR030846">
    <property type="entry name" value="DnaG_bac"/>
</dbReference>
<evidence type="ECO:0000313" key="17">
    <source>
        <dbReference type="Proteomes" id="UP000199474"/>
    </source>
</evidence>
<evidence type="ECO:0000313" key="16">
    <source>
        <dbReference type="EMBL" id="SFD54917.1"/>
    </source>
</evidence>
<dbReference type="SMART" id="SM00400">
    <property type="entry name" value="ZnF_CHCC"/>
    <property type="match status" value="1"/>
</dbReference>
<dbReference type="InterPro" id="IPR036977">
    <property type="entry name" value="DNA_primase_Znf_CHC2"/>
</dbReference>
<keyword evidence="7 12" id="KW-0863">Zinc-finger</keyword>
<dbReference type="InterPro" id="IPR037068">
    <property type="entry name" value="DNA_primase_core_N_sf"/>
</dbReference>